<proteinExistence type="predicted"/>
<evidence type="ECO:0000256" key="1">
    <source>
        <dbReference type="SAM" id="SignalP"/>
    </source>
</evidence>
<dbReference type="Gene3D" id="2.60.120.260">
    <property type="entry name" value="Galactose-binding domain-like"/>
    <property type="match status" value="1"/>
</dbReference>
<accession>A0A1I1H6Y2</accession>
<keyword evidence="5" id="KW-1185">Reference proteome</keyword>
<evidence type="ECO:0000259" key="3">
    <source>
        <dbReference type="Pfam" id="PF17390"/>
    </source>
</evidence>
<gene>
    <name evidence="4" type="ORF">SAMN05421747_10638</name>
</gene>
<dbReference type="InterPro" id="IPR008979">
    <property type="entry name" value="Galactose-bd-like_sf"/>
</dbReference>
<dbReference type="Gene3D" id="2.60.420.10">
    <property type="entry name" value="Maltose phosphorylase, domain 3"/>
    <property type="match status" value="1"/>
</dbReference>
<protein>
    <submittedName>
        <fullName evidence="4">Alpha-L-rhamnosidase</fullName>
    </submittedName>
</protein>
<dbReference type="InterPro" id="IPR035398">
    <property type="entry name" value="Bac_rhamnosid_C"/>
</dbReference>
<dbReference type="EMBL" id="FOLL01000006">
    <property type="protein sequence ID" value="SFC19724.1"/>
    <property type="molecule type" value="Genomic_DNA"/>
</dbReference>
<name>A0A1I1H6Y2_9SPHI</name>
<feature type="chain" id="PRO_5011503840" evidence="1">
    <location>
        <begin position="23"/>
        <end position="753"/>
    </location>
</feature>
<dbReference type="OrthoDB" id="9815108at2"/>
<dbReference type="SUPFAM" id="SSF48208">
    <property type="entry name" value="Six-hairpin glycosidases"/>
    <property type="match status" value="1"/>
</dbReference>
<dbReference type="InterPro" id="IPR008928">
    <property type="entry name" value="6-hairpin_glycosidase_sf"/>
</dbReference>
<organism evidence="4 5">
    <name type="scientific">Parapedobacter composti</name>
    <dbReference type="NCBI Taxonomy" id="623281"/>
    <lineage>
        <taxon>Bacteria</taxon>
        <taxon>Pseudomonadati</taxon>
        <taxon>Bacteroidota</taxon>
        <taxon>Sphingobacteriia</taxon>
        <taxon>Sphingobacteriales</taxon>
        <taxon>Sphingobacteriaceae</taxon>
        <taxon>Parapedobacter</taxon>
    </lineage>
</organism>
<dbReference type="Pfam" id="PF17389">
    <property type="entry name" value="Bac_rhamnosid6H"/>
    <property type="match status" value="1"/>
</dbReference>
<feature type="domain" description="Alpha-L-rhamnosidase six-hairpin glycosidase" evidence="2">
    <location>
        <begin position="332"/>
        <end position="653"/>
    </location>
</feature>
<feature type="signal peptide" evidence="1">
    <location>
        <begin position="1"/>
        <end position="22"/>
    </location>
</feature>
<dbReference type="Gene3D" id="1.50.10.10">
    <property type="match status" value="1"/>
</dbReference>
<dbReference type="PANTHER" id="PTHR34987:SF4">
    <property type="entry name" value="ALPHA-L-RHAMNOSIDASE C-TERMINAL DOMAIN-CONTAINING PROTEIN"/>
    <property type="match status" value="1"/>
</dbReference>
<dbReference type="InterPro" id="IPR035396">
    <property type="entry name" value="Bac_rhamnosid6H"/>
</dbReference>
<dbReference type="Pfam" id="PF17390">
    <property type="entry name" value="Bac_rhamnosid_C"/>
    <property type="match status" value="1"/>
</dbReference>
<evidence type="ECO:0000313" key="5">
    <source>
        <dbReference type="Proteomes" id="UP000199577"/>
    </source>
</evidence>
<reference evidence="4 5" key="1">
    <citation type="submission" date="2016-10" db="EMBL/GenBank/DDBJ databases">
        <authorList>
            <person name="de Groot N.N."/>
        </authorList>
    </citation>
    <scope>NUCLEOTIDE SEQUENCE [LARGE SCALE GENOMIC DNA]</scope>
    <source>
        <strain evidence="4 5">DSM 22900</strain>
    </source>
</reference>
<dbReference type="SUPFAM" id="SSF49785">
    <property type="entry name" value="Galactose-binding domain-like"/>
    <property type="match status" value="1"/>
</dbReference>
<dbReference type="RefSeq" id="WP_090973117.1">
    <property type="nucleotide sequence ID" value="NZ_FOLL01000006.1"/>
</dbReference>
<evidence type="ECO:0000313" key="4">
    <source>
        <dbReference type="EMBL" id="SFC19724.1"/>
    </source>
</evidence>
<keyword evidence="1" id="KW-0732">Signal</keyword>
<sequence length="753" mass="83787">MKISILLLICTVLQLGTAYPQAGDAWHAQWITAAENQNESNTWLAFRKVFAVDSVPAGAVARIAADSKYWLWINGRLVVFEGGLKRGPTPSDTYYDEVDIAPYLKQGENLVAVLLWYFGKDGFSHLSSGKAALVFECAHEQVGLYSDGTWQAVVHPAFETAPGTKPNYRLPESNIRFDARRDIGSWTQPGVTGLRGFQAAKTLGKPPVAPWNKLVKRPIPLWKDYGLKDYAAIEKISGDTHDTLVCKLPYNAQVTPWLQINASAGQQIEVFTDHYMGGGTPNVRAEYITKAGSQAYESIGWMNGHHVYYVVPKQVEVVRLLYRETGFNTAFAGRFSCNDPFFNRLWEKAVRTLYVTMRDTYMDCPDRERAQWWGDVVIESGEAFYALDSPAASLTRKGILELINWQRPDGVIYSPVPAGNWDKELPGQMLASIGYYGFWNYYLNSGDKETIAEVFPGVRKYLEVWQLLPNGTLAERQGGWYWGDWGTQPDKHLLVNAWYYLALKGYRHMAELLGEQAVAAATQEKMAQFSEAFNRQFWDGKGYRTAAYEGTYDDRAQALAVVSGLADTSKYPALKHIFETVFLASPYMEKYVVEALFHMGHEQYAMQRLQSRFAEMVNHPSITTLWEGWGIGEAGYGGGSTNHAWSGGGLTILAQYVAGISPVEPAFRKFRVAPRLGPLNHVDIVVPTGYGEIKAAVTQASKTFSLQLTVPAGTSAEVHVPAVYRIVRANGKKAAGPVLHLPPGTHRLEGTAP</sequence>
<dbReference type="PANTHER" id="PTHR34987">
    <property type="entry name" value="C, PUTATIVE (AFU_ORTHOLOGUE AFUA_3G02880)-RELATED"/>
    <property type="match status" value="1"/>
</dbReference>
<dbReference type="Proteomes" id="UP000199577">
    <property type="component" value="Unassembled WGS sequence"/>
</dbReference>
<evidence type="ECO:0000259" key="2">
    <source>
        <dbReference type="Pfam" id="PF17389"/>
    </source>
</evidence>
<dbReference type="InterPro" id="IPR012341">
    <property type="entry name" value="6hp_glycosidase-like_sf"/>
</dbReference>
<dbReference type="AlphaFoldDB" id="A0A1I1H6Y2"/>
<feature type="domain" description="Alpha-L-rhamnosidase C-terminal" evidence="3">
    <location>
        <begin position="659"/>
        <end position="722"/>
    </location>
</feature>
<dbReference type="GO" id="GO:0005975">
    <property type="term" value="P:carbohydrate metabolic process"/>
    <property type="evidence" value="ECO:0007669"/>
    <property type="project" value="InterPro"/>
</dbReference>
<dbReference type="STRING" id="623281.SAMN05421747_10638"/>